<dbReference type="GO" id="GO:0016747">
    <property type="term" value="F:acyltransferase activity, transferring groups other than amino-acyl groups"/>
    <property type="evidence" value="ECO:0007669"/>
    <property type="project" value="InterPro"/>
</dbReference>
<evidence type="ECO:0000313" key="2">
    <source>
        <dbReference type="EMBL" id="SDN87089.1"/>
    </source>
</evidence>
<dbReference type="RefSeq" id="WP_093857663.1">
    <property type="nucleotide sequence ID" value="NZ_BJVZ01000007.1"/>
</dbReference>
<dbReference type="AlphaFoldDB" id="A0A1H0EXS3"/>
<dbReference type="Proteomes" id="UP000199334">
    <property type="component" value="Unassembled WGS sequence"/>
</dbReference>
<organism evidence="2 3">
    <name type="scientific">Tenuibacillus multivorans</name>
    <dbReference type="NCBI Taxonomy" id="237069"/>
    <lineage>
        <taxon>Bacteria</taxon>
        <taxon>Bacillati</taxon>
        <taxon>Bacillota</taxon>
        <taxon>Bacilli</taxon>
        <taxon>Bacillales</taxon>
        <taxon>Bacillaceae</taxon>
        <taxon>Tenuibacillus</taxon>
    </lineage>
</organism>
<evidence type="ECO:0000313" key="3">
    <source>
        <dbReference type="Proteomes" id="UP000199334"/>
    </source>
</evidence>
<dbReference type="SUPFAM" id="SSF55729">
    <property type="entry name" value="Acyl-CoA N-acyltransferases (Nat)"/>
    <property type="match status" value="1"/>
</dbReference>
<dbReference type="PANTHER" id="PTHR43617:SF30">
    <property type="entry name" value="HISTONE ACETYLTRANSFERASE"/>
    <property type="match status" value="1"/>
</dbReference>
<dbReference type="InterPro" id="IPR000182">
    <property type="entry name" value="GNAT_dom"/>
</dbReference>
<feature type="domain" description="N-acetyltransferase" evidence="1">
    <location>
        <begin position="2"/>
        <end position="182"/>
    </location>
</feature>
<keyword evidence="3" id="KW-1185">Reference proteome</keyword>
<dbReference type="OrthoDB" id="5292888at2"/>
<reference evidence="2 3" key="1">
    <citation type="submission" date="2016-10" db="EMBL/GenBank/DDBJ databases">
        <authorList>
            <person name="de Groot N.N."/>
        </authorList>
    </citation>
    <scope>NUCLEOTIDE SEQUENCE [LARGE SCALE GENOMIC DNA]</scope>
    <source>
        <strain evidence="2 3">CGMCC 1.3442</strain>
    </source>
</reference>
<protein>
    <submittedName>
        <fullName evidence="2">L-amino acid N-acyltransferase YncA</fullName>
    </submittedName>
</protein>
<keyword evidence="2" id="KW-0808">Transferase</keyword>
<dbReference type="Pfam" id="PF00583">
    <property type="entry name" value="Acetyltransf_1"/>
    <property type="match status" value="1"/>
</dbReference>
<sequence>MLFIREATRDDAEQIANIHDQTWRLTYESLIDDEDLKQVMTLDHRRVMWETMLSSNKVNQYVFVAEEDDGKLVGFISGGLERTKNFDYEVEIYDIYVLKEYQKQSVGQRLLEEFVRQCLKDGYKSLLVWILTNNPYGQFYVRFGAQKVEAENVTIGHGTYEETAYGWSNIQTLADQLMELPK</sequence>
<dbReference type="EMBL" id="FNIG01000010">
    <property type="protein sequence ID" value="SDN87089.1"/>
    <property type="molecule type" value="Genomic_DNA"/>
</dbReference>
<dbReference type="InterPro" id="IPR050276">
    <property type="entry name" value="MshD_Acetyltransferase"/>
</dbReference>
<dbReference type="CDD" id="cd04301">
    <property type="entry name" value="NAT_SF"/>
    <property type="match status" value="1"/>
</dbReference>
<dbReference type="Gene3D" id="3.40.630.30">
    <property type="match status" value="1"/>
</dbReference>
<accession>A0A1H0EXS3</accession>
<dbReference type="InterPro" id="IPR016181">
    <property type="entry name" value="Acyl_CoA_acyltransferase"/>
</dbReference>
<evidence type="ECO:0000259" key="1">
    <source>
        <dbReference type="PROSITE" id="PS51186"/>
    </source>
</evidence>
<proteinExistence type="predicted"/>
<dbReference type="PANTHER" id="PTHR43617">
    <property type="entry name" value="L-AMINO ACID N-ACETYLTRANSFERASE"/>
    <property type="match status" value="1"/>
</dbReference>
<name>A0A1H0EXS3_9BACI</name>
<dbReference type="PROSITE" id="PS51186">
    <property type="entry name" value="GNAT"/>
    <property type="match status" value="1"/>
</dbReference>
<gene>
    <name evidence="2" type="ORF">SAMN05216498_0105</name>
</gene>
<dbReference type="STRING" id="237069.SAMN05216498_0105"/>
<keyword evidence="2" id="KW-0012">Acyltransferase</keyword>